<protein>
    <recommendedName>
        <fullName evidence="3">F-box domain-containing protein</fullName>
    </recommendedName>
</protein>
<dbReference type="Proteomes" id="UP000015241">
    <property type="component" value="Unassembled WGS sequence"/>
</dbReference>
<proteinExistence type="predicted"/>
<dbReference type="eggNOG" id="ENOG502RVZW">
    <property type="taxonomic scope" value="Eukaryota"/>
</dbReference>
<dbReference type="HOGENOM" id="CLU_590572_0_0_1"/>
<dbReference type="EMBL" id="KE504172">
    <property type="protein sequence ID" value="EPS97796.1"/>
    <property type="molecule type" value="Genomic_DNA"/>
</dbReference>
<accession>S8DXN4</accession>
<dbReference type="SUPFAM" id="SSF52047">
    <property type="entry name" value="RNI-like"/>
    <property type="match status" value="1"/>
</dbReference>
<organism evidence="1 2">
    <name type="scientific">Fomitopsis schrenkii</name>
    <name type="common">Brown rot fungus</name>
    <dbReference type="NCBI Taxonomy" id="2126942"/>
    <lineage>
        <taxon>Eukaryota</taxon>
        <taxon>Fungi</taxon>
        <taxon>Dikarya</taxon>
        <taxon>Basidiomycota</taxon>
        <taxon>Agaricomycotina</taxon>
        <taxon>Agaricomycetes</taxon>
        <taxon>Polyporales</taxon>
        <taxon>Fomitopsis</taxon>
    </lineage>
</organism>
<evidence type="ECO:0000313" key="2">
    <source>
        <dbReference type="Proteomes" id="UP000015241"/>
    </source>
</evidence>
<evidence type="ECO:0000313" key="1">
    <source>
        <dbReference type="EMBL" id="EPS97796.1"/>
    </source>
</evidence>
<dbReference type="STRING" id="743788.S8DXN4"/>
<dbReference type="OrthoDB" id="2780918at2759"/>
<evidence type="ECO:0008006" key="3">
    <source>
        <dbReference type="Google" id="ProtNLM"/>
    </source>
</evidence>
<dbReference type="AlphaFoldDB" id="S8DXN4"/>
<name>S8DXN4_FOMSC</name>
<gene>
    <name evidence="1" type="ORF">FOMPIDRAFT_1061648</name>
</gene>
<reference evidence="1 2" key="1">
    <citation type="journal article" date="2012" name="Science">
        <title>The Paleozoic origin of enzymatic lignin decomposition reconstructed from 31 fungal genomes.</title>
        <authorList>
            <person name="Floudas D."/>
            <person name="Binder M."/>
            <person name="Riley R."/>
            <person name="Barry K."/>
            <person name="Blanchette R.A."/>
            <person name="Henrissat B."/>
            <person name="Martinez A.T."/>
            <person name="Otillar R."/>
            <person name="Spatafora J.W."/>
            <person name="Yadav J.S."/>
            <person name="Aerts A."/>
            <person name="Benoit I."/>
            <person name="Boyd A."/>
            <person name="Carlson A."/>
            <person name="Copeland A."/>
            <person name="Coutinho P.M."/>
            <person name="de Vries R.P."/>
            <person name="Ferreira P."/>
            <person name="Findley K."/>
            <person name="Foster B."/>
            <person name="Gaskell J."/>
            <person name="Glotzer D."/>
            <person name="Gorecki P."/>
            <person name="Heitman J."/>
            <person name="Hesse C."/>
            <person name="Hori C."/>
            <person name="Igarashi K."/>
            <person name="Jurgens J.A."/>
            <person name="Kallen N."/>
            <person name="Kersten P."/>
            <person name="Kohler A."/>
            <person name="Kuees U."/>
            <person name="Kumar T.K.A."/>
            <person name="Kuo A."/>
            <person name="LaButti K."/>
            <person name="Larrondo L.F."/>
            <person name="Lindquist E."/>
            <person name="Ling A."/>
            <person name="Lombard V."/>
            <person name="Lucas S."/>
            <person name="Lundell T."/>
            <person name="Martin R."/>
            <person name="McLaughlin D.J."/>
            <person name="Morgenstern I."/>
            <person name="Morin E."/>
            <person name="Murat C."/>
            <person name="Nagy L.G."/>
            <person name="Nolan M."/>
            <person name="Ohm R.A."/>
            <person name="Patyshakuliyeva A."/>
            <person name="Rokas A."/>
            <person name="Ruiz-Duenas F.J."/>
            <person name="Sabat G."/>
            <person name="Salamov A."/>
            <person name="Samejima M."/>
            <person name="Schmutz J."/>
            <person name="Slot J.C."/>
            <person name="St John F."/>
            <person name="Stenlid J."/>
            <person name="Sun H."/>
            <person name="Sun S."/>
            <person name="Syed K."/>
            <person name="Tsang A."/>
            <person name="Wiebenga A."/>
            <person name="Young D."/>
            <person name="Pisabarro A."/>
            <person name="Eastwood D.C."/>
            <person name="Martin F."/>
            <person name="Cullen D."/>
            <person name="Grigoriev I.V."/>
            <person name="Hibbett D.S."/>
        </authorList>
    </citation>
    <scope>NUCLEOTIDE SEQUENCE</scope>
    <source>
        <strain evidence="2">FP-58527</strain>
    </source>
</reference>
<dbReference type="InParanoid" id="S8DXN4"/>
<sequence length="463" mass="52459">MGLLQLNEDALLSIVEYLDCYDALRLSEVARPVHVVAKHQALKSVEIHSHLALVNFCRHMLGPMSHRIPHLVTIKARIRAVSSEPPLSARWRRHFRRVDEFHEAGSIFADLLERATNLRMFLLSHAEVWMEYEPRIASALTCLRHLEDLQLADIGPMVALVLNKMQSQPDNLAIVEGPSTNPRLMQSQFPLEQDLCFPSVHHLTVWGDCALPFFTRFASICPNLRTLDLGSSWSTSNFPPDMTGYEDTATWRYLERVDGLPDALEEIPSEAPIHCIRLTYNGVSPRARGRLMVVHTAQPVSLSIPLTPDDRPDFWLRMLQASPRLRHLCLSVLNWPFRLDMLFEKVMPFVAQSRVICLELHCVLRDPQGRIKDSDRSDHLRMVLPPLAASVPSLQFVSLNLTLPKMVFAHEPPPKVHCWWRISGLGAARAAEAFEVTRGERISAYLSSPAYDCTVAFDDSVVP</sequence>
<keyword evidence="2" id="KW-1185">Reference proteome</keyword>